<keyword evidence="1" id="KW-0472">Membrane</keyword>
<gene>
    <name evidence="5" type="ORF">EH244_19045</name>
</gene>
<evidence type="ECO:0000256" key="3">
    <source>
        <dbReference type="ARBA" id="ARBA00022840"/>
    </source>
</evidence>
<dbReference type="PANTHER" id="PTHR43158">
    <property type="entry name" value="SKFA PEPTIDE EXPORT ATP-BINDING PROTEIN SKFE"/>
    <property type="match status" value="1"/>
</dbReference>
<accession>A0A3P3EK64</accession>
<evidence type="ECO:0000259" key="4">
    <source>
        <dbReference type="PROSITE" id="PS50893"/>
    </source>
</evidence>
<dbReference type="SMART" id="SM00382">
    <property type="entry name" value="AAA"/>
    <property type="match status" value="1"/>
</dbReference>
<dbReference type="EMBL" id="RQXU01000011">
    <property type="protein sequence ID" value="RRH86717.1"/>
    <property type="molecule type" value="Genomic_DNA"/>
</dbReference>
<dbReference type="SUPFAM" id="SSF52540">
    <property type="entry name" value="P-loop containing nucleoside triphosphate hydrolases"/>
    <property type="match status" value="1"/>
</dbReference>
<evidence type="ECO:0000313" key="6">
    <source>
        <dbReference type="Proteomes" id="UP000271590"/>
    </source>
</evidence>
<proteinExistence type="predicted"/>
<dbReference type="GO" id="GO:0016887">
    <property type="term" value="F:ATP hydrolysis activity"/>
    <property type="evidence" value="ECO:0007669"/>
    <property type="project" value="InterPro"/>
</dbReference>
<evidence type="ECO:0000256" key="1">
    <source>
        <dbReference type="ARBA" id="ARBA00022475"/>
    </source>
</evidence>
<evidence type="ECO:0000256" key="2">
    <source>
        <dbReference type="ARBA" id="ARBA00022741"/>
    </source>
</evidence>
<dbReference type="GO" id="GO:0005524">
    <property type="term" value="F:ATP binding"/>
    <property type="evidence" value="ECO:0007669"/>
    <property type="project" value="UniProtKB-KW"/>
</dbReference>
<keyword evidence="1" id="KW-1003">Cell membrane</keyword>
<keyword evidence="3 5" id="KW-0067">ATP-binding</keyword>
<dbReference type="InterPro" id="IPR027417">
    <property type="entry name" value="P-loop_NTPase"/>
</dbReference>
<reference evidence="5 6" key="1">
    <citation type="submission" date="2018-11" db="EMBL/GenBank/DDBJ databases">
        <title>The genome of Variovorax sp T529.</title>
        <authorList>
            <person name="Gao J."/>
        </authorList>
    </citation>
    <scope>NUCLEOTIDE SEQUENCE [LARGE SCALE GENOMIC DNA]</scope>
    <source>
        <strain evidence="5 6">T529</strain>
    </source>
</reference>
<dbReference type="PANTHER" id="PTHR43158:SF2">
    <property type="entry name" value="SKFA PEPTIDE EXPORT ATP-BINDING PROTEIN SKFE"/>
    <property type="match status" value="1"/>
</dbReference>
<dbReference type="Pfam" id="PF00005">
    <property type="entry name" value="ABC_tran"/>
    <property type="match status" value="1"/>
</dbReference>
<protein>
    <submittedName>
        <fullName evidence="5">ATP-binding cassette domain-containing protein</fullName>
    </submittedName>
</protein>
<comment type="caution">
    <text evidence="5">The sequence shown here is derived from an EMBL/GenBank/DDBJ whole genome shotgun (WGS) entry which is preliminary data.</text>
</comment>
<dbReference type="Proteomes" id="UP000271590">
    <property type="component" value="Unassembled WGS sequence"/>
</dbReference>
<dbReference type="InterPro" id="IPR003593">
    <property type="entry name" value="AAA+_ATPase"/>
</dbReference>
<organism evidence="5 6">
    <name type="scientific">Variovorax beijingensis</name>
    <dbReference type="NCBI Taxonomy" id="2496117"/>
    <lineage>
        <taxon>Bacteria</taxon>
        <taxon>Pseudomonadati</taxon>
        <taxon>Pseudomonadota</taxon>
        <taxon>Betaproteobacteria</taxon>
        <taxon>Burkholderiales</taxon>
        <taxon>Comamonadaceae</taxon>
        <taxon>Variovorax</taxon>
    </lineage>
</organism>
<dbReference type="RefSeq" id="WP_124959934.1">
    <property type="nucleotide sequence ID" value="NZ_RQXU01000011.1"/>
</dbReference>
<evidence type="ECO:0000313" key="5">
    <source>
        <dbReference type="EMBL" id="RRH86717.1"/>
    </source>
</evidence>
<dbReference type="Gene3D" id="3.40.50.300">
    <property type="entry name" value="P-loop containing nucleotide triphosphate hydrolases"/>
    <property type="match status" value="1"/>
</dbReference>
<name>A0A3P3EK64_9BURK</name>
<sequence>MNAPTLPPILQLQDLSFAYPGQPALATGWCASVGEGVTLLYGDTGSGKSTLLRVIAGALPSASGRLTLAGARLDTEPEAYRRNVFFCDPAAEAFEQLTARACTAALSEGDAGFDAALWQALVEGFSLAPHIDKPMYMLSTGSKRKVGLAAALASGRPLVLLDEPEGALDARSIGCLWKAVASRTGRAGHAIVIASSARLDHVPQVALAGCIELPLR</sequence>
<dbReference type="PROSITE" id="PS50893">
    <property type="entry name" value="ABC_TRANSPORTER_2"/>
    <property type="match status" value="1"/>
</dbReference>
<feature type="domain" description="ABC transporter" evidence="4">
    <location>
        <begin position="10"/>
        <end position="215"/>
    </location>
</feature>
<dbReference type="AlphaFoldDB" id="A0A3P3EK64"/>
<keyword evidence="2" id="KW-0547">Nucleotide-binding</keyword>
<dbReference type="InterPro" id="IPR003439">
    <property type="entry name" value="ABC_transporter-like_ATP-bd"/>
</dbReference>